<dbReference type="InterPro" id="IPR051673">
    <property type="entry name" value="SSDNA_exonuclease_RecJ"/>
</dbReference>
<protein>
    <submittedName>
        <fullName evidence="2">Single-stranded-DNA-specific exonuclease RecJ</fullName>
    </submittedName>
</protein>
<dbReference type="GO" id="GO:0004527">
    <property type="term" value="F:exonuclease activity"/>
    <property type="evidence" value="ECO:0007669"/>
    <property type="project" value="UniProtKB-KW"/>
</dbReference>
<feature type="domain" description="DDH" evidence="1">
    <location>
        <begin position="87"/>
        <end position="213"/>
    </location>
</feature>
<name>A0AA35R967_GEOBA</name>
<evidence type="ECO:0000259" key="1">
    <source>
        <dbReference type="Pfam" id="PF01368"/>
    </source>
</evidence>
<keyword evidence="2" id="KW-0378">Hydrolase</keyword>
<keyword evidence="2" id="KW-0540">Nuclease</keyword>
<reference evidence="2" key="1">
    <citation type="submission" date="2023-03" db="EMBL/GenBank/DDBJ databases">
        <authorList>
            <person name="Steffen K."/>
            <person name="Cardenas P."/>
        </authorList>
    </citation>
    <scope>NUCLEOTIDE SEQUENCE</scope>
</reference>
<comment type="caution">
    <text evidence="2">The sequence shown here is derived from an EMBL/GenBank/DDBJ whole genome shotgun (WGS) entry which is preliminary data.</text>
</comment>
<keyword evidence="2" id="KW-0269">Exonuclease</keyword>
<dbReference type="AlphaFoldDB" id="A0AA35R967"/>
<dbReference type="EMBL" id="CASHTH010000748">
    <property type="protein sequence ID" value="CAI8007153.1"/>
    <property type="molecule type" value="Genomic_DNA"/>
</dbReference>
<dbReference type="InterPro" id="IPR001667">
    <property type="entry name" value="DDH_dom"/>
</dbReference>
<organism evidence="2 3">
    <name type="scientific">Geodia barretti</name>
    <name type="common">Barrett's horny sponge</name>
    <dbReference type="NCBI Taxonomy" id="519541"/>
    <lineage>
        <taxon>Eukaryota</taxon>
        <taxon>Metazoa</taxon>
        <taxon>Porifera</taxon>
        <taxon>Demospongiae</taxon>
        <taxon>Heteroscleromorpha</taxon>
        <taxon>Tetractinellida</taxon>
        <taxon>Astrophorina</taxon>
        <taxon>Geodiidae</taxon>
        <taxon>Geodia</taxon>
    </lineage>
</organism>
<dbReference type="PANTHER" id="PTHR30255">
    <property type="entry name" value="SINGLE-STRANDED-DNA-SPECIFIC EXONUCLEASE RECJ"/>
    <property type="match status" value="1"/>
</dbReference>
<dbReference type="InterPro" id="IPR038763">
    <property type="entry name" value="DHH_sf"/>
</dbReference>
<dbReference type="Pfam" id="PF01368">
    <property type="entry name" value="DHH"/>
    <property type="match status" value="1"/>
</dbReference>
<evidence type="ECO:0000313" key="2">
    <source>
        <dbReference type="EMBL" id="CAI8007153.1"/>
    </source>
</evidence>
<dbReference type="SUPFAM" id="SSF64182">
    <property type="entry name" value="DHH phosphoesterases"/>
    <property type="match status" value="1"/>
</dbReference>
<keyword evidence="3" id="KW-1185">Reference proteome</keyword>
<dbReference type="Gene3D" id="3.90.1640.30">
    <property type="match status" value="1"/>
</dbReference>
<dbReference type="Proteomes" id="UP001174909">
    <property type="component" value="Unassembled WGS sequence"/>
</dbReference>
<proteinExistence type="predicted"/>
<accession>A0AA35R967</accession>
<gene>
    <name evidence="2" type="ORF">GBAR_LOCUS5071</name>
</gene>
<evidence type="ECO:0000313" key="3">
    <source>
        <dbReference type="Proteomes" id="UP001174909"/>
    </source>
</evidence>
<sequence length="264" mass="28352">MLGVERSLLGKRWRARLADSMAGLSLAQSIELPELIGRVLAARGIAAEEAPEYLDPTLRRLLPDPLHLRDMEKAIARLARALETGEKIAIFGDYDVDGATSAALLSRFLEAVAGPPTIYIPDRLREGYGPNGTAMRILAAQDVRVVVTVDCGISAFDALAEAADAGLDVIVVDHHLGEARLPPACAVIDPNRLDDDSPHRQLAAVGVAFLLVVGLNRHLREAGWYRDRASPTSCNGSTSWRSAPSATWCRSPASTARSCARASR</sequence>
<dbReference type="PANTHER" id="PTHR30255:SF2">
    <property type="entry name" value="SINGLE-STRANDED-DNA-SPECIFIC EXONUCLEASE RECJ"/>
    <property type="match status" value="1"/>
</dbReference>